<evidence type="ECO:0000256" key="2">
    <source>
        <dbReference type="ARBA" id="ARBA00011738"/>
    </source>
</evidence>
<accession>A0A7R9DLV8</accession>
<dbReference type="InterPro" id="IPR015424">
    <property type="entry name" value="PyrdxlP-dep_Trfase"/>
</dbReference>
<dbReference type="Gene3D" id="3.40.640.10">
    <property type="entry name" value="Type I PLP-dependent aspartate aminotransferase-like (Major domain)"/>
    <property type="match status" value="1"/>
</dbReference>
<dbReference type="Pfam" id="PF00155">
    <property type="entry name" value="Aminotran_1_2"/>
    <property type="match status" value="1"/>
</dbReference>
<reference evidence="8" key="1">
    <citation type="submission" date="2020-11" db="EMBL/GenBank/DDBJ databases">
        <authorList>
            <person name="Tran Van P."/>
        </authorList>
    </citation>
    <scope>NUCLEOTIDE SEQUENCE</scope>
</reference>
<dbReference type="GO" id="GO:0005829">
    <property type="term" value="C:cytosol"/>
    <property type="evidence" value="ECO:0007669"/>
    <property type="project" value="TreeGrafter"/>
</dbReference>
<keyword evidence="4" id="KW-0032">Aminotransferase</keyword>
<protein>
    <recommendedName>
        <fullName evidence="3">aspartate transaminase</fullName>
        <ecNumber evidence="3">2.6.1.1</ecNumber>
    </recommendedName>
</protein>
<proteinExistence type="predicted"/>
<dbReference type="EC" id="2.6.1.1" evidence="3"/>
<dbReference type="PANTHER" id="PTHR11879">
    <property type="entry name" value="ASPARTATE AMINOTRANSFERASE"/>
    <property type="match status" value="1"/>
</dbReference>
<dbReference type="EMBL" id="OD012751">
    <property type="protein sequence ID" value="CAD7417127.1"/>
    <property type="molecule type" value="Genomic_DNA"/>
</dbReference>
<dbReference type="GO" id="GO:0006532">
    <property type="term" value="P:aspartate biosynthetic process"/>
    <property type="evidence" value="ECO:0007669"/>
    <property type="project" value="TreeGrafter"/>
</dbReference>
<evidence type="ECO:0000256" key="6">
    <source>
        <dbReference type="ARBA" id="ARBA00022898"/>
    </source>
</evidence>
<gene>
    <name evidence="8" type="ORF">TPSB3V08_LOCUS11543</name>
</gene>
<dbReference type="InterPro" id="IPR015421">
    <property type="entry name" value="PyrdxlP-dep_Trfase_major"/>
</dbReference>
<evidence type="ECO:0000256" key="4">
    <source>
        <dbReference type="ARBA" id="ARBA00022576"/>
    </source>
</evidence>
<feature type="domain" description="Aminotransferase class I/classII large" evidence="7">
    <location>
        <begin position="23"/>
        <end position="74"/>
    </location>
</feature>
<name>A0A7R9DLV8_TIMPO</name>
<evidence type="ECO:0000259" key="7">
    <source>
        <dbReference type="Pfam" id="PF00155"/>
    </source>
</evidence>
<comment type="cofactor">
    <cofactor evidence="1">
        <name>pyridoxal 5'-phosphate</name>
        <dbReference type="ChEBI" id="CHEBI:597326"/>
    </cofactor>
</comment>
<dbReference type="SUPFAM" id="SSF53383">
    <property type="entry name" value="PLP-dependent transferases"/>
    <property type="match status" value="1"/>
</dbReference>
<comment type="subunit">
    <text evidence="2">Homodimer.</text>
</comment>
<evidence type="ECO:0000256" key="5">
    <source>
        <dbReference type="ARBA" id="ARBA00022679"/>
    </source>
</evidence>
<evidence type="ECO:0000256" key="1">
    <source>
        <dbReference type="ARBA" id="ARBA00001933"/>
    </source>
</evidence>
<keyword evidence="6" id="KW-0663">Pyridoxal phosphate</keyword>
<dbReference type="AlphaFoldDB" id="A0A7R9DLV8"/>
<organism evidence="8">
    <name type="scientific">Timema poppense</name>
    <name type="common">Walking stick</name>
    <dbReference type="NCBI Taxonomy" id="170557"/>
    <lineage>
        <taxon>Eukaryota</taxon>
        <taxon>Metazoa</taxon>
        <taxon>Ecdysozoa</taxon>
        <taxon>Arthropoda</taxon>
        <taxon>Hexapoda</taxon>
        <taxon>Insecta</taxon>
        <taxon>Pterygota</taxon>
        <taxon>Neoptera</taxon>
        <taxon>Polyneoptera</taxon>
        <taxon>Phasmatodea</taxon>
        <taxon>Timematodea</taxon>
        <taxon>Timematoidea</taxon>
        <taxon>Timematidae</taxon>
        <taxon>Timema</taxon>
    </lineage>
</organism>
<dbReference type="PANTHER" id="PTHR11879:SF55">
    <property type="entry name" value="GLUTAMATE OXALOACETATE TRANSAMINASE 1, ISOFORM B"/>
    <property type="match status" value="1"/>
</dbReference>
<evidence type="ECO:0000313" key="8">
    <source>
        <dbReference type="EMBL" id="CAD7417127.1"/>
    </source>
</evidence>
<dbReference type="GO" id="GO:0004069">
    <property type="term" value="F:L-aspartate:2-oxoglutarate aminotransferase activity"/>
    <property type="evidence" value="ECO:0007669"/>
    <property type="project" value="UniProtKB-EC"/>
</dbReference>
<sequence>MFMSGSLKGQHDSFLIDNNQRMERGLLPFLDCAYQGFASGDIHQDAWTVRYFEKRGLEFMCAQSFSKNMGLYRRREEHSNGRSLSPCSATLLASSSSSLGLLVWLVPVDYLYLCCWRSLKTGRVYSDIRVPCCNCNHDRPATCHRNGLRHLLSATTQAAGVDNGTIRAAVCVIAAAVVAFLG</sequence>
<dbReference type="InterPro" id="IPR004839">
    <property type="entry name" value="Aminotransferase_I/II_large"/>
</dbReference>
<dbReference type="GO" id="GO:0030170">
    <property type="term" value="F:pyridoxal phosphate binding"/>
    <property type="evidence" value="ECO:0007669"/>
    <property type="project" value="InterPro"/>
</dbReference>
<dbReference type="InterPro" id="IPR000796">
    <property type="entry name" value="Asp_trans"/>
</dbReference>
<evidence type="ECO:0000256" key="3">
    <source>
        <dbReference type="ARBA" id="ARBA00012753"/>
    </source>
</evidence>
<keyword evidence="5" id="KW-0808">Transferase</keyword>